<keyword evidence="2" id="KW-1185">Reference proteome</keyword>
<organism evidence="1 2">
    <name type="scientific">Paenibacillus harenae</name>
    <dbReference type="NCBI Taxonomy" id="306543"/>
    <lineage>
        <taxon>Bacteria</taxon>
        <taxon>Bacillati</taxon>
        <taxon>Bacillota</taxon>
        <taxon>Bacilli</taxon>
        <taxon>Bacillales</taxon>
        <taxon>Paenibacillaceae</taxon>
        <taxon>Paenibacillus</taxon>
    </lineage>
</organism>
<proteinExistence type="predicted"/>
<accession>A0ABT9U6U0</accession>
<dbReference type="RefSeq" id="WP_307206922.1">
    <property type="nucleotide sequence ID" value="NZ_JAUSSU010000010.1"/>
</dbReference>
<reference evidence="1 2" key="1">
    <citation type="submission" date="2023-07" db="EMBL/GenBank/DDBJ databases">
        <title>Sorghum-associated microbial communities from plants grown in Nebraska, USA.</title>
        <authorList>
            <person name="Schachtman D."/>
        </authorList>
    </citation>
    <scope>NUCLEOTIDE SEQUENCE [LARGE SCALE GENOMIC DNA]</scope>
    <source>
        <strain evidence="1 2">CC482</strain>
    </source>
</reference>
<comment type="caution">
    <text evidence="1">The sequence shown here is derived from an EMBL/GenBank/DDBJ whole genome shotgun (WGS) entry which is preliminary data.</text>
</comment>
<evidence type="ECO:0000313" key="2">
    <source>
        <dbReference type="Proteomes" id="UP001229346"/>
    </source>
</evidence>
<sequence length="154" mass="17348">MRKGLAIGAVVLIVALGSWLYLFRVTEDQVVAHRMLDFDKIEPNTEMVWTEQDDMKTFEYAVRFANKNPGIVDIAAPPYSFKLGGDTYWLYASPEYNVMQFINSKASGTLYTVRKSSADRIRKLLEEADKIGYGVPTPGSMAYPGHELSEPETK</sequence>
<dbReference type="EMBL" id="JAUSSU010000010">
    <property type="protein sequence ID" value="MDQ0115357.1"/>
    <property type="molecule type" value="Genomic_DNA"/>
</dbReference>
<protein>
    <submittedName>
        <fullName evidence="1">Uncharacterized protein</fullName>
    </submittedName>
</protein>
<gene>
    <name evidence="1" type="ORF">J2T15_004815</name>
</gene>
<dbReference type="Proteomes" id="UP001229346">
    <property type="component" value="Unassembled WGS sequence"/>
</dbReference>
<evidence type="ECO:0000313" key="1">
    <source>
        <dbReference type="EMBL" id="MDQ0115357.1"/>
    </source>
</evidence>
<name>A0ABT9U6U0_PAEHA</name>